<feature type="compositionally biased region" description="Basic and acidic residues" evidence="1">
    <location>
        <begin position="121"/>
        <end position="131"/>
    </location>
</feature>
<dbReference type="EMBL" id="JAKOGI010000064">
    <property type="protein sequence ID" value="KAJ8445992.1"/>
    <property type="molecule type" value="Genomic_DNA"/>
</dbReference>
<proteinExistence type="predicted"/>
<organism evidence="2 3">
    <name type="scientific">Carnegiea gigantea</name>
    <dbReference type="NCBI Taxonomy" id="171969"/>
    <lineage>
        <taxon>Eukaryota</taxon>
        <taxon>Viridiplantae</taxon>
        <taxon>Streptophyta</taxon>
        <taxon>Embryophyta</taxon>
        <taxon>Tracheophyta</taxon>
        <taxon>Spermatophyta</taxon>
        <taxon>Magnoliopsida</taxon>
        <taxon>eudicotyledons</taxon>
        <taxon>Gunneridae</taxon>
        <taxon>Pentapetalae</taxon>
        <taxon>Caryophyllales</taxon>
        <taxon>Cactineae</taxon>
        <taxon>Cactaceae</taxon>
        <taxon>Cactoideae</taxon>
        <taxon>Echinocereeae</taxon>
        <taxon>Carnegiea</taxon>
    </lineage>
</organism>
<reference evidence="2" key="1">
    <citation type="submission" date="2022-04" db="EMBL/GenBank/DDBJ databases">
        <title>Carnegiea gigantea Genome sequencing and assembly v2.</title>
        <authorList>
            <person name="Copetti D."/>
            <person name="Sanderson M.J."/>
            <person name="Burquez A."/>
            <person name="Wojciechowski M.F."/>
        </authorList>
    </citation>
    <scope>NUCLEOTIDE SEQUENCE</scope>
    <source>
        <strain evidence="2">SGP5-SGP5p</strain>
        <tissue evidence="2">Aerial part</tissue>
    </source>
</reference>
<feature type="region of interest" description="Disordered" evidence="1">
    <location>
        <begin position="28"/>
        <end position="131"/>
    </location>
</feature>
<feature type="compositionally biased region" description="Low complexity" evidence="1">
    <location>
        <begin position="28"/>
        <end position="42"/>
    </location>
</feature>
<feature type="compositionally biased region" description="Basic and acidic residues" evidence="1">
    <location>
        <begin position="49"/>
        <end position="63"/>
    </location>
</feature>
<evidence type="ECO:0000313" key="3">
    <source>
        <dbReference type="Proteomes" id="UP001153076"/>
    </source>
</evidence>
<dbReference type="OrthoDB" id="689350at2759"/>
<feature type="compositionally biased region" description="Basic residues" evidence="1">
    <location>
        <begin position="93"/>
        <end position="108"/>
    </location>
</feature>
<evidence type="ECO:0000256" key="1">
    <source>
        <dbReference type="SAM" id="MobiDB-lite"/>
    </source>
</evidence>
<name>A0A9Q1QKS2_9CARY</name>
<gene>
    <name evidence="2" type="ORF">Cgig2_017495</name>
</gene>
<comment type="caution">
    <text evidence="2">The sequence shown here is derived from an EMBL/GenBank/DDBJ whole genome shotgun (WGS) entry which is preliminary data.</text>
</comment>
<keyword evidence="3" id="KW-1185">Reference proteome</keyword>
<sequence>MKGIINMSCTSQNSATIISSNMELLSSASSSISPSCSSGPSSFTPGGRAIDRHNPIITDEKRRGSGSAPATPRANIHPIKPTTGSPKPPQQHNPKRSRKLLERRRKNSPKPTSTRDDDDDEKGKNVSKRSDLLTKAACTVARPGTNYISPPESSRYLLDESSSVIDVLSNFDPVLKLVPKNPAEIEVCKISSTLA</sequence>
<accession>A0A9Q1QKS2</accession>
<dbReference type="Proteomes" id="UP001153076">
    <property type="component" value="Unassembled WGS sequence"/>
</dbReference>
<protein>
    <submittedName>
        <fullName evidence="2">Uncharacterized protein</fullName>
    </submittedName>
</protein>
<evidence type="ECO:0000313" key="2">
    <source>
        <dbReference type="EMBL" id="KAJ8445992.1"/>
    </source>
</evidence>
<dbReference type="AlphaFoldDB" id="A0A9Q1QKS2"/>